<evidence type="ECO:0000256" key="7">
    <source>
        <dbReference type="ARBA" id="ARBA00023004"/>
    </source>
</evidence>
<keyword evidence="4 9" id="KW-0479">Metal-binding</keyword>
<comment type="caution">
    <text evidence="11">The sequence shown here is derived from an EMBL/GenBank/DDBJ whole genome shotgun (WGS) entry which is preliminary data.</text>
</comment>
<keyword evidence="5" id="KW-1133">Transmembrane helix</keyword>
<evidence type="ECO:0008006" key="13">
    <source>
        <dbReference type="Google" id="ProtNLM"/>
    </source>
</evidence>
<dbReference type="PRINTS" id="PR00463">
    <property type="entry name" value="EP450I"/>
</dbReference>
<reference evidence="11" key="1">
    <citation type="submission" date="2023-07" db="EMBL/GenBank/DDBJ databases">
        <title>A chromosome-level genome assembly of Lolium multiflorum.</title>
        <authorList>
            <person name="Chen Y."/>
            <person name="Copetti D."/>
            <person name="Kolliker R."/>
            <person name="Studer B."/>
        </authorList>
    </citation>
    <scope>NUCLEOTIDE SEQUENCE</scope>
    <source>
        <strain evidence="11">02402/16</strain>
        <tissue evidence="11">Leaf</tissue>
    </source>
</reference>
<keyword evidence="5" id="KW-0472">Membrane</keyword>
<name>A0AAD8WYG6_LOLMU</name>
<dbReference type="PANTHER" id="PTHR47955:SF8">
    <property type="entry name" value="CYTOCHROME P450 71D11-LIKE"/>
    <property type="match status" value="1"/>
</dbReference>
<evidence type="ECO:0000256" key="8">
    <source>
        <dbReference type="ARBA" id="ARBA00023033"/>
    </source>
</evidence>
<dbReference type="Gene3D" id="1.10.630.10">
    <property type="entry name" value="Cytochrome P450"/>
    <property type="match status" value="1"/>
</dbReference>
<organism evidence="11 12">
    <name type="scientific">Lolium multiflorum</name>
    <name type="common">Italian ryegrass</name>
    <name type="synonym">Lolium perenne subsp. multiflorum</name>
    <dbReference type="NCBI Taxonomy" id="4521"/>
    <lineage>
        <taxon>Eukaryota</taxon>
        <taxon>Viridiplantae</taxon>
        <taxon>Streptophyta</taxon>
        <taxon>Embryophyta</taxon>
        <taxon>Tracheophyta</taxon>
        <taxon>Spermatophyta</taxon>
        <taxon>Magnoliopsida</taxon>
        <taxon>Liliopsida</taxon>
        <taxon>Poales</taxon>
        <taxon>Poaceae</taxon>
        <taxon>BOP clade</taxon>
        <taxon>Pooideae</taxon>
        <taxon>Poodae</taxon>
        <taxon>Poeae</taxon>
        <taxon>Poeae Chloroplast Group 2 (Poeae type)</taxon>
        <taxon>Loliodinae</taxon>
        <taxon>Loliinae</taxon>
        <taxon>Lolium</taxon>
    </lineage>
</organism>
<evidence type="ECO:0000256" key="2">
    <source>
        <dbReference type="ARBA" id="ARBA00022617"/>
    </source>
</evidence>
<dbReference type="InterPro" id="IPR001128">
    <property type="entry name" value="Cyt_P450"/>
</dbReference>
<keyword evidence="7 9" id="KW-0408">Iron</keyword>
<feature type="binding site" description="axial binding residue" evidence="9">
    <location>
        <position position="467"/>
    </location>
    <ligand>
        <name>heme</name>
        <dbReference type="ChEBI" id="CHEBI:30413"/>
    </ligand>
    <ligandPart>
        <name>Fe</name>
        <dbReference type="ChEBI" id="CHEBI:18248"/>
    </ligandPart>
</feature>
<comment type="cofactor">
    <cofactor evidence="9">
        <name>heme</name>
        <dbReference type="ChEBI" id="CHEBI:30413"/>
    </cofactor>
</comment>
<dbReference type="GO" id="GO:0020037">
    <property type="term" value="F:heme binding"/>
    <property type="evidence" value="ECO:0007669"/>
    <property type="project" value="InterPro"/>
</dbReference>
<evidence type="ECO:0000256" key="5">
    <source>
        <dbReference type="ARBA" id="ARBA00022989"/>
    </source>
</evidence>
<dbReference type="InterPro" id="IPR017972">
    <property type="entry name" value="Cyt_P450_CS"/>
</dbReference>
<evidence type="ECO:0000313" key="12">
    <source>
        <dbReference type="Proteomes" id="UP001231189"/>
    </source>
</evidence>
<keyword evidence="2 9" id="KW-0349">Heme</keyword>
<dbReference type="GO" id="GO:0005506">
    <property type="term" value="F:iron ion binding"/>
    <property type="evidence" value="ECO:0007669"/>
    <property type="project" value="InterPro"/>
</dbReference>
<dbReference type="InterPro" id="IPR002401">
    <property type="entry name" value="Cyt_P450_E_grp-I"/>
</dbReference>
<keyword evidence="6 10" id="KW-0560">Oxidoreductase</keyword>
<dbReference type="GO" id="GO:0004497">
    <property type="term" value="F:monooxygenase activity"/>
    <property type="evidence" value="ECO:0007669"/>
    <property type="project" value="UniProtKB-KW"/>
</dbReference>
<sequence>MFFPSKSCSITKPSINMELSAATLLPVALASLAILVSVLRRSKSASSSDKRRPPGPPCLPFIGSLLHLVTSKAPVVLRDLARKYGPVMYLRLGRVDHVVISSPAAAQEVLRDNNLNFSSRPNLLVTETICYGGLDIAFAPYGAYWRTLRKLCTMELLSARKVRQFAHIRDTETLSMIQNVRAASTSGKPVHLASLLLACANSITAKAAFGEVCDAELREQFLTAMEVGVSAGGGFCVGDLFPSLWFVDVITGLKGGLWKARRQIDAVFDTIIAECEARREKKKTSTTATAEEDDILSVILQIKDEGEIKFPVGNTNVKAIILDLFIGGTETTATSVEWIMSELMRNPDVMQKVQAEVRRTFDNKKPQDHEAHIEELHYMKMIIKETLRMHPPLPLMIPHECRQTCDIGGFKVLEGSRILINAWAIGRNPDSWEDAEVFRPERFEDSNLDYKGTQYEYLPFGSGRRMCPGSNFGLAALDLILARLLYYFNWSLLGGMRPDELDTEMIAGATAKKKNPLNLVATPYNVPMETQS</sequence>
<dbReference type="Pfam" id="PF00067">
    <property type="entry name" value="p450"/>
    <property type="match status" value="1"/>
</dbReference>
<evidence type="ECO:0000313" key="11">
    <source>
        <dbReference type="EMBL" id="KAK1685395.1"/>
    </source>
</evidence>
<evidence type="ECO:0000256" key="9">
    <source>
        <dbReference type="PIRSR" id="PIRSR602401-1"/>
    </source>
</evidence>
<evidence type="ECO:0000256" key="10">
    <source>
        <dbReference type="RuleBase" id="RU000461"/>
    </source>
</evidence>
<protein>
    <recommendedName>
        <fullName evidence="13">Cytochrome P450</fullName>
    </recommendedName>
</protein>
<proteinExistence type="inferred from homology"/>
<comment type="similarity">
    <text evidence="1 10">Belongs to the cytochrome P450 family.</text>
</comment>
<evidence type="ECO:0000256" key="1">
    <source>
        <dbReference type="ARBA" id="ARBA00010617"/>
    </source>
</evidence>
<dbReference type="GO" id="GO:0016705">
    <property type="term" value="F:oxidoreductase activity, acting on paired donors, with incorporation or reduction of molecular oxygen"/>
    <property type="evidence" value="ECO:0007669"/>
    <property type="project" value="InterPro"/>
</dbReference>
<accession>A0AAD8WYG6</accession>
<keyword evidence="12" id="KW-1185">Reference proteome</keyword>
<evidence type="ECO:0000256" key="4">
    <source>
        <dbReference type="ARBA" id="ARBA00022723"/>
    </source>
</evidence>
<dbReference type="PRINTS" id="PR00385">
    <property type="entry name" value="P450"/>
</dbReference>
<evidence type="ECO:0000256" key="3">
    <source>
        <dbReference type="ARBA" id="ARBA00022692"/>
    </source>
</evidence>
<dbReference type="InterPro" id="IPR036396">
    <property type="entry name" value="Cyt_P450_sf"/>
</dbReference>
<keyword evidence="3" id="KW-0812">Transmembrane</keyword>
<keyword evidence="8 10" id="KW-0503">Monooxygenase</keyword>
<dbReference type="AlphaFoldDB" id="A0AAD8WYG6"/>
<dbReference type="PROSITE" id="PS00086">
    <property type="entry name" value="CYTOCHROME_P450"/>
    <property type="match status" value="1"/>
</dbReference>
<dbReference type="SUPFAM" id="SSF48264">
    <property type="entry name" value="Cytochrome P450"/>
    <property type="match status" value="1"/>
</dbReference>
<evidence type="ECO:0000256" key="6">
    <source>
        <dbReference type="ARBA" id="ARBA00023002"/>
    </source>
</evidence>
<dbReference type="EMBL" id="JAUUTY010000002">
    <property type="protein sequence ID" value="KAK1685395.1"/>
    <property type="molecule type" value="Genomic_DNA"/>
</dbReference>
<dbReference type="CDD" id="cd11072">
    <property type="entry name" value="CYP71-like"/>
    <property type="match status" value="1"/>
</dbReference>
<gene>
    <name evidence="11" type="ORF">QYE76_046243</name>
</gene>
<dbReference type="PANTHER" id="PTHR47955">
    <property type="entry name" value="CYTOCHROME P450 FAMILY 71 PROTEIN"/>
    <property type="match status" value="1"/>
</dbReference>
<dbReference type="FunFam" id="1.10.630.10:FF:000043">
    <property type="entry name" value="Cytochrome P450 99A2"/>
    <property type="match status" value="1"/>
</dbReference>
<dbReference type="Proteomes" id="UP001231189">
    <property type="component" value="Unassembled WGS sequence"/>
</dbReference>